<organism evidence="6">
    <name type="scientific">Xenopus laevis</name>
    <name type="common">African clawed frog</name>
    <dbReference type="NCBI Taxonomy" id="8355"/>
    <lineage>
        <taxon>Eukaryota</taxon>
        <taxon>Metazoa</taxon>
        <taxon>Chordata</taxon>
        <taxon>Craniata</taxon>
        <taxon>Vertebrata</taxon>
        <taxon>Euteleostomi</taxon>
        <taxon>Amphibia</taxon>
        <taxon>Batrachia</taxon>
        <taxon>Anura</taxon>
        <taxon>Pipoidea</taxon>
        <taxon>Pipidae</taxon>
        <taxon>Xenopodinae</taxon>
        <taxon>Xenopus</taxon>
        <taxon>Xenopus</taxon>
    </lineage>
</organism>
<feature type="compositionally biased region" description="Polar residues" evidence="1">
    <location>
        <begin position="286"/>
        <end position="299"/>
    </location>
</feature>
<name>A0A1L8H3K7_XENLA</name>
<dbReference type="GO" id="GO:0016251">
    <property type="term" value="F:RNA polymerase II general transcription initiation factor activity"/>
    <property type="evidence" value="ECO:0007669"/>
    <property type="project" value="InterPro"/>
</dbReference>
<feature type="region of interest" description="Disordered" evidence="1">
    <location>
        <begin position="142"/>
        <end position="194"/>
    </location>
</feature>
<dbReference type="PANTHER" id="PTHR15132">
    <property type="entry name" value="SNRNA-ACTIVATING PROTEIN COMPLEX SUBUNIT 2"/>
    <property type="match status" value="1"/>
</dbReference>
<dbReference type="GO" id="GO:0009301">
    <property type="term" value="P:snRNA transcription"/>
    <property type="evidence" value="ECO:0007669"/>
    <property type="project" value="InterPro"/>
</dbReference>
<dbReference type="CTD" id="496029"/>
<evidence type="ECO:0000313" key="6">
    <source>
        <dbReference type="RefSeq" id="XP_018106665.1"/>
    </source>
</evidence>
<dbReference type="GO" id="GO:0016604">
    <property type="term" value="C:nuclear body"/>
    <property type="evidence" value="ECO:0000318"/>
    <property type="project" value="GO_Central"/>
</dbReference>
<dbReference type="STRING" id="8355.A0A1L8H3K7"/>
<dbReference type="Pfam" id="PF11035">
    <property type="entry name" value="SNAPC2"/>
    <property type="match status" value="1"/>
</dbReference>
<evidence type="ECO:0000256" key="1">
    <source>
        <dbReference type="SAM" id="MobiDB-lite"/>
    </source>
</evidence>
<feature type="compositionally biased region" description="Polar residues" evidence="1">
    <location>
        <begin position="326"/>
        <end position="335"/>
    </location>
</feature>
<dbReference type="AGR" id="Xenbase:XB-GENE-6252827"/>
<proteinExistence type="predicted"/>
<feature type="compositionally biased region" description="Polar residues" evidence="1">
    <location>
        <begin position="365"/>
        <end position="382"/>
    </location>
</feature>
<reference evidence="3 4" key="1">
    <citation type="submission" date="2022-04" db="UniProtKB">
        <authorList>
            <consortium name="RefSeq"/>
        </authorList>
    </citation>
    <scope>IDENTIFICATION</scope>
    <source>
        <strain evidence="3 4">J_2021</strain>
        <tissue evidence="3 4">Erythrocytes</tissue>
    </source>
</reference>
<feature type="region of interest" description="Disordered" evidence="1">
    <location>
        <begin position="1"/>
        <end position="28"/>
    </location>
</feature>
<protein>
    <submittedName>
        <fullName evidence="3 4">Uncharacterized protein LOC496029 isoform X1</fullName>
    </submittedName>
</protein>
<dbReference type="RefSeq" id="XP_018106661.1">
    <property type="nucleotide sequence ID" value="XM_018251172.2"/>
</dbReference>
<evidence type="ECO:0000313" key="7">
    <source>
        <dbReference type="Xenbase" id="XB-GENE-6252827"/>
    </source>
</evidence>
<dbReference type="OMA" id="AHMGDVP"/>
<dbReference type="RefSeq" id="XP_018106663.1">
    <property type="nucleotide sequence ID" value="XM_018251174.2"/>
</dbReference>
<keyword evidence="2" id="KW-1185">Reference proteome</keyword>
<accession>A0A1L8H3K7</accession>
<dbReference type="OrthoDB" id="5990578at2759"/>
<dbReference type="PANTHER" id="PTHR15132:SF1">
    <property type="entry name" value="SNRNA-ACTIVATING PROTEIN COMPLEX SUBUNIT 2"/>
    <property type="match status" value="1"/>
</dbReference>
<dbReference type="PaxDb" id="8355-A0A1L8H3K7"/>
<dbReference type="InterPro" id="IPR021281">
    <property type="entry name" value="SNAPC2"/>
</dbReference>
<dbReference type="RefSeq" id="XP_018106660.1">
    <property type="nucleotide sequence ID" value="XM_018251171.2"/>
</dbReference>
<feature type="compositionally biased region" description="Polar residues" evidence="1">
    <location>
        <begin position="265"/>
        <end position="278"/>
    </location>
</feature>
<evidence type="ECO:0000313" key="4">
    <source>
        <dbReference type="RefSeq" id="XP_018106661.1"/>
    </source>
</evidence>
<dbReference type="GeneID" id="496029"/>
<evidence type="ECO:0000313" key="2">
    <source>
        <dbReference type="Proteomes" id="UP000186698"/>
    </source>
</evidence>
<evidence type="ECO:0000313" key="5">
    <source>
        <dbReference type="RefSeq" id="XP_018106663.1"/>
    </source>
</evidence>
<dbReference type="Bgee" id="496029">
    <property type="expression patterns" value="Expressed in oocyte and 19 other cell types or tissues"/>
</dbReference>
<feature type="compositionally biased region" description="Basic and acidic residues" evidence="1">
    <location>
        <begin position="303"/>
        <end position="325"/>
    </location>
</feature>
<dbReference type="Xenbase" id="XB-GENE-6252827">
    <property type="gene designation" value="snapc2.L"/>
</dbReference>
<gene>
    <name evidence="3 4 5 6 7" type="primary">snapc2.L</name>
    <name evidence="3 4 5 6" type="synonym">ptfdelta</name>
    <name evidence="3 4 5 6" type="synonym">snap45</name>
    <name evidence="6" type="synonym">snapc2</name>
</gene>
<dbReference type="AlphaFoldDB" id="A0A1L8H3K7"/>
<dbReference type="RefSeq" id="XP_018106665.1">
    <property type="nucleotide sequence ID" value="XM_018251176.2"/>
</dbReference>
<evidence type="ECO:0000313" key="3">
    <source>
        <dbReference type="RefSeq" id="XP_018106660.1"/>
    </source>
</evidence>
<feature type="compositionally biased region" description="Basic residues" evidence="1">
    <location>
        <begin position="1"/>
        <end position="10"/>
    </location>
</feature>
<dbReference type="Proteomes" id="UP000186698">
    <property type="component" value="Chromosome 3L"/>
</dbReference>
<feature type="region of interest" description="Disordered" evidence="1">
    <location>
        <begin position="265"/>
        <end position="386"/>
    </location>
</feature>
<sequence length="411" mass="45464">MKPPSRRRSAPVRYEISGLGPTLRRPPPQRLAWTFREKHELLKGLKFHKDKQEPEILVQGRSQSEVAAYISWLRGRAAREAIQTEYERWVHKRRSTCNQSPAPIDLWTDMASTVSEPVEETLTAAFSQMLTIAATEPISLKHSIPSRLPGGETQPAPPNEHGKSQGSAENSQRKEPQAEASGLSASQSSLPADDAEDQWTGLDFEKIYKYLSKAAKGEELPIISSMESAVLLCLLHSLPDQVHVLDWQPLASFLRKAYWSLNSMAQSSDPTTQESPSDGQEDSFNDPPSSMGHQSNQSAVGDHLGENPPNDKENSVDAANDKSNEDNLSTPNTPLDDQHAQENPLCDQPPQENPLAKKSTGKDLSASNNSEGIPTNQNTAEDQASPKWNELKFCPLNPFLIPLDLLKQKEN</sequence>